<dbReference type="AlphaFoldDB" id="A0A386ZC40"/>
<feature type="domain" description="HTH tetR-type" evidence="5">
    <location>
        <begin position="19"/>
        <end position="79"/>
    </location>
</feature>
<dbReference type="PANTHER" id="PTHR30055:SF234">
    <property type="entry name" value="HTH-TYPE TRANSCRIPTIONAL REGULATOR BETI"/>
    <property type="match status" value="1"/>
</dbReference>
<dbReference type="InterPro" id="IPR036271">
    <property type="entry name" value="Tet_transcr_reg_TetR-rel_C_sf"/>
</dbReference>
<dbReference type="PROSITE" id="PS50977">
    <property type="entry name" value="HTH_TETR_2"/>
    <property type="match status" value="1"/>
</dbReference>
<evidence type="ECO:0000256" key="4">
    <source>
        <dbReference type="PROSITE-ProRule" id="PRU00335"/>
    </source>
</evidence>
<evidence type="ECO:0000256" key="2">
    <source>
        <dbReference type="ARBA" id="ARBA00023125"/>
    </source>
</evidence>
<keyword evidence="3" id="KW-0804">Transcription</keyword>
<proteinExistence type="predicted"/>
<dbReference type="OrthoDB" id="4556334at2"/>
<dbReference type="Pfam" id="PF00440">
    <property type="entry name" value="TetR_N"/>
    <property type="match status" value="1"/>
</dbReference>
<dbReference type="GO" id="GO:0000976">
    <property type="term" value="F:transcription cis-regulatory region binding"/>
    <property type="evidence" value="ECO:0007669"/>
    <property type="project" value="TreeGrafter"/>
</dbReference>
<accession>A0A386ZC40</accession>
<dbReference type="EMBL" id="CP032568">
    <property type="protein sequence ID" value="AYF75422.1"/>
    <property type="molecule type" value="Genomic_DNA"/>
</dbReference>
<feature type="DNA-binding region" description="H-T-H motif" evidence="4">
    <location>
        <begin position="42"/>
        <end position="61"/>
    </location>
</feature>
<evidence type="ECO:0000313" key="6">
    <source>
        <dbReference type="EMBL" id="AYF75422.1"/>
    </source>
</evidence>
<evidence type="ECO:0000256" key="1">
    <source>
        <dbReference type="ARBA" id="ARBA00023015"/>
    </source>
</evidence>
<keyword evidence="7" id="KW-1185">Reference proteome</keyword>
<dbReference type="GO" id="GO:0003700">
    <property type="term" value="F:DNA-binding transcription factor activity"/>
    <property type="evidence" value="ECO:0007669"/>
    <property type="project" value="TreeGrafter"/>
</dbReference>
<dbReference type="SUPFAM" id="SSF48498">
    <property type="entry name" value="Tetracyclin repressor-like, C-terminal domain"/>
    <property type="match status" value="1"/>
</dbReference>
<dbReference type="InterPro" id="IPR050109">
    <property type="entry name" value="HTH-type_TetR-like_transc_reg"/>
</dbReference>
<dbReference type="Proteomes" id="UP000267164">
    <property type="component" value="Chromosome"/>
</dbReference>
<gene>
    <name evidence="6" type="ORF">D7D52_17920</name>
</gene>
<dbReference type="KEGG" id="nyu:D7D52_17920"/>
<organism evidence="6 7">
    <name type="scientific">Nocardia yunnanensis</name>
    <dbReference type="NCBI Taxonomy" id="2382165"/>
    <lineage>
        <taxon>Bacteria</taxon>
        <taxon>Bacillati</taxon>
        <taxon>Actinomycetota</taxon>
        <taxon>Actinomycetes</taxon>
        <taxon>Mycobacteriales</taxon>
        <taxon>Nocardiaceae</taxon>
        <taxon>Nocardia</taxon>
    </lineage>
</organism>
<protein>
    <submittedName>
        <fullName evidence="6">TetR/AcrR family transcriptional regulator</fullName>
    </submittedName>
</protein>
<keyword evidence="1" id="KW-0805">Transcription regulation</keyword>
<dbReference type="InterPro" id="IPR001647">
    <property type="entry name" value="HTH_TetR"/>
</dbReference>
<name>A0A386ZC40_9NOCA</name>
<dbReference type="Gene3D" id="1.10.357.10">
    <property type="entry name" value="Tetracycline Repressor, domain 2"/>
    <property type="match status" value="1"/>
</dbReference>
<reference evidence="6 7" key="1">
    <citation type="submission" date="2018-09" db="EMBL/GenBank/DDBJ databases">
        <title>Nocardia yunnanensis sp. nov., an actinomycete isolated from a soil sample.</title>
        <authorList>
            <person name="Zhang J."/>
        </authorList>
    </citation>
    <scope>NUCLEOTIDE SEQUENCE [LARGE SCALE GENOMIC DNA]</scope>
    <source>
        <strain evidence="6 7">CFHS0054</strain>
    </source>
</reference>
<evidence type="ECO:0000259" key="5">
    <source>
        <dbReference type="PROSITE" id="PS50977"/>
    </source>
</evidence>
<dbReference type="PANTHER" id="PTHR30055">
    <property type="entry name" value="HTH-TYPE TRANSCRIPTIONAL REGULATOR RUTR"/>
    <property type="match status" value="1"/>
</dbReference>
<evidence type="ECO:0000313" key="7">
    <source>
        <dbReference type="Proteomes" id="UP000267164"/>
    </source>
</evidence>
<dbReference type="InterPro" id="IPR009057">
    <property type="entry name" value="Homeodomain-like_sf"/>
</dbReference>
<keyword evidence="2 4" id="KW-0238">DNA-binding</keyword>
<dbReference type="SUPFAM" id="SSF46689">
    <property type="entry name" value="Homeodomain-like"/>
    <property type="match status" value="1"/>
</dbReference>
<sequence>MDGMPVESPRKRQPRMDLEVRRVQVLDAALRLVTRDGYAAATMEAIAREAQLAKPRVYAAYPGRGPLLLALLERERQRTIDTLDTAMPAFAEDSDFATILTAAATNLLRAIAEHRQSALLLTASADDAPPEVREYAAGVREFARDNLRALIEWGRERQSGLTDLAPELLAVSLLAVGEQLIRLAVTEPEPYPLEELTEFITKAVGQLGQPNRAPKPR</sequence>
<evidence type="ECO:0000256" key="3">
    <source>
        <dbReference type="ARBA" id="ARBA00023163"/>
    </source>
</evidence>